<evidence type="ECO:0008006" key="3">
    <source>
        <dbReference type="Google" id="ProtNLM"/>
    </source>
</evidence>
<gene>
    <name evidence="1" type="ORF">GCM10011495_22520</name>
</gene>
<comment type="caution">
    <text evidence="1">The sequence shown here is derived from an EMBL/GenBank/DDBJ whole genome shotgun (WGS) entry which is preliminary data.</text>
</comment>
<evidence type="ECO:0000313" key="2">
    <source>
        <dbReference type="Proteomes" id="UP000637774"/>
    </source>
</evidence>
<sequence>MQPNSVRLLLDENLPKRLKQDFPAHEIFTVRDKLWNGINNGELLKLMLAEGFHALLTFDKNLQHQQNFGRYTLTVLVLNAPINTYAELTKLSSQINAFLATGLLSPGPVVIKTA</sequence>
<organism evidence="1 2">
    <name type="scientific">Hymenobacter frigidus</name>
    <dbReference type="NCBI Taxonomy" id="1524095"/>
    <lineage>
        <taxon>Bacteria</taxon>
        <taxon>Pseudomonadati</taxon>
        <taxon>Bacteroidota</taxon>
        <taxon>Cytophagia</taxon>
        <taxon>Cytophagales</taxon>
        <taxon>Hymenobacteraceae</taxon>
        <taxon>Hymenobacter</taxon>
    </lineage>
</organism>
<reference evidence="2" key="1">
    <citation type="journal article" date="2019" name="Int. J. Syst. Evol. Microbiol.">
        <title>The Global Catalogue of Microorganisms (GCM) 10K type strain sequencing project: providing services to taxonomists for standard genome sequencing and annotation.</title>
        <authorList>
            <consortium name="The Broad Institute Genomics Platform"/>
            <consortium name="The Broad Institute Genome Sequencing Center for Infectious Disease"/>
            <person name="Wu L."/>
            <person name="Ma J."/>
        </authorList>
    </citation>
    <scope>NUCLEOTIDE SEQUENCE [LARGE SCALE GENOMIC DNA]</scope>
    <source>
        <strain evidence="2">CGMCC 1.14966</strain>
    </source>
</reference>
<accession>A0ABQ2A6H5</accession>
<proteinExistence type="predicted"/>
<protein>
    <recommendedName>
        <fullName evidence="3">DUF5615 domain-containing protein</fullName>
    </recommendedName>
</protein>
<name>A0ABQ2A6H5_9BACT</name>
<dbReference type="EMBL" id="BMGY01000019">
    <property type="protein sequence ID" value="GGH86291.1"/>
    <property type="molecule type" value="Genomic_DNA"/>
</dbReference>
<evidence type="ECO:0000313" key="1">
    <source>
        <dbReference type="EMBL" id="GGH86291.1"/>
    </source>
</evidence>
<dbReference type="Proteomes" id="UP000637774">
    <property type="component" value="Unassembled WGS sequence"/>
</dbReference>
<keyword evidence="2" id="KW-1185">Reference proteome</keyword>